<comment type="caution">
    <text evidence="1">The sequence shown here is derived from an EMBL/GenBank/DDBJ whole genome shotgun (WGS) entry which is preliminary data.</text>
</comment>
<name>A0ACB9L7N0_BAUVA</name>
<gene>
    <name evidence="1" type="ORF">L6164_028926</name>
</gene>
<proteinExistence type="predicted"/>
<dbReference type="Proteomes" id="UP000828941">
    <property type="component" value="Chromosome 12"/>
</dbReference>
<evidence type="ECO:0000313" key="2">
    <source>
        <dbReference type="Proteomes" id="UP000828941"/>
    </source>
</evidence>
<organism evidence="1 2">
    <name type="scientific">Bauhinia variegata</name>
    <name type="common">Purple orchid tree</name>
    <name type="synonym">Phanera variegata</name>
    <dbReference type="NCBI Taxonomy" id="167791"/>
    <lineage>
        <taxon>Eukaryota</taxon>
        <taxon>Viridiplantae</taxon>
        <taxon>Streptophyta</taxon>
        <taxon>Embryophyta</taxon>
        <taxon>Tracheophyta</taxon>
        <taxon>Spermatophyta</taxon>
        <taxon>Magnoliopsida</taxon>
        <taxon>eudicotyledons</taxon>
        <taxon>Gunneridae</taxon>
        <taxon>Pentapetalae</taxon>
        <taxon>rosids</taxon>
        <taxon>fabids</taxon>
        <taxon>Fabales</taxon>
        <taxon>Fabaceae</taxon>
        <taxon>Cercidoideae</taxon>
        <taxon>Cercideae</taxon>
        <taxon>Bauhiniinae</taxon>
        <taxon>Bauhinia</taxon>
    </lineage>
</organism>
<reference evidence="1 2" key="1">
    <citation type="journal article" date="2022" name="DNA Res.">
        <title>Chromosomal-level genome assembly of the orchid tree Bauhinia variegata (Leguminosae; Cercidoideae) supports the allotetraploid origin hypothesis of Bauhinia.</title>
        <authorList>
            <person name="Zhong Y."/>
            <person name="Chen Y."/>
            <person name="Zheng D."/>
            <person name="Pang J."/>
            <person name="Liu Y."/>
            <person name="Luo S."/>
            <person name="Meng S."/>
            <person name="Qian L."/>
            <person name="Wei D."/>
            <person name="Dai S."/>
            <person name="Zhou R."/>
        </authorList>
    </citation>
    <scope>NUCLEOTIDE SEQUENCE [LARGE SCALE GENOMIC DNA]</scope>
    <source>
        <strain evidence="1">BV-YZ2020</strain>
    </source>
</reference>
<keyword evidence="2" id="KW-1185">Reference proteome</keyword>
<sequence length="314" mass="34216">MQPSSTCIPSTKGSGEGTYLKLGIKCSSPICSERSSNCSSTSPCIYSIEYGDKTTSQGIYGRDRLTLTRSDVIDNFLFGCGTRNSGTFHELEEDGILGLSRNPISIVQQTAKKYHQVFSYCIPSKSGFTGFLRFGGGGQESIIYTPMTNYKDSSFYGINMIGISVAGKKLPIPSTIFAKGGSIIDSGTDVTRLPRDIYIPLRDAYRKAMAQYKLVKPEDLGQISELFDTCHFLGRQKSFKFPKVSFILSGGVAVDIPPSGIYFQVLKTVVCFAFSAKPLDGAPGIIWGSIQQRTLEVVYDVGKRKIGFGYGACK</sequence>
<evidence type="ECO:0000313" key="1">
    <source>
        <dbReference type="EMBL" id="KAI4305565.1"/>
    </source>
</evidence>
<dbReference type="EMBL" id="CM039437">
    <property type="protein sequence ID" value="KAI4305565.1"/>
    <property type="molecule type" value="Genomic_DNA"/>
</dbReference>
<accession>A0ACB9L7N0</accession>
<protein>
    <submittedName>
        <fullName evidence="1">Uncharacterized protein</fullName>
    </submittedName>
</protein>